<dbReference type="Pfam" id="PF05544">
    <property type="entry name" value="Pro_racemase"/>
    <property type="match status" value="1"/>
</dbReference>
<reference evidence="4 5" key="1">
    <citation type="submission" date="2015-07" db="EMBL/GenBank/DDBJ databases">
        <title>Comparative genomics of the Sigatoka disease complex on banana suggests a link between parallel evolutionary changes in Pseudocercospora fijiensis and Pseudocercospora eumusae and increased virulence on the banana host.</title>
        <authorList>
            <person name="Chang T.-C."/>
            <person name="Salvucci A."/>
            <person name="Crous P.W."/>
            <person name="Stergiopoulos I."/>
        </authorList>
    </citation>
    <scope>NUCLEOTIDE SEQUENCE [LARGE SCALE GENOMIC DNA]</scope>
    <source>
        <strain evidence="4 5">CBS 114824</strain>
    </source>
</reference>
<dbReference type="STRING" id="321146.A0A139HIW2"/>
<proteinExistence type="inferred from homology"/>
<dbReference type="InterPro" id="IPR036265">
    <property type="entry name" value="HIT-like_sf"/>
</dbReference>
<evidence type="ECO:0000259" key="3">
    <source>
        <dbReference type="Pfam" id="PF19327"/>
    </source>
</evidence>
<dbReference type="EMBL" id="LFZN01000043">
    <property type="protein sequence ID" value="KXT02317.1"/>
    <property type="molecule type" value="Genomic_DNA"/>
</dbReference>
<dbReference type="SUPFAM" id="SSF54197">
    <property type="entry name" value="HIT-like"/>
    <property type="match status" value="1"/>
</dbReference>
<dbReference type="Pfam" id="PF19327">
    <property type="entry name" value="Ap4A_phos_N"/>
    <property type="match status" value="1"/>
</dbReference>
<dbReference type="InterPro" id="IPR036085">
    <property type="entry name" value="PAZ_dom_sf"/>
</dbReference>
<dbReference type="OrthoDB" id="10267950at2759"/>
<dbReference type="InterPro" id="IPR008794">
    <property type="entry name" value="Pro_racemase_fam"/>
</dbReference>
<dbReference type="Gene3D" id="3.30.428.70">
    <property type="match status" value="1"/>
</dbReference>
<feature type="domain" description="Ap4A phosphorylase 1/2 N-terminal" evidence="3">
    <location>
        <begin position="528"/>
        <end position="655"/>
    </location>
</feature>
<dbReference type="Pfam" id="PF09830">
    <property type="entry name" value="ATP_transf"/>
    <property type="match status" value="1"/>
</dbReference>
<dbReference type="SUPFAM" id="SSF54506">
    <property type="entry name" value="Diaminopimelate epimerase-like"/>
    <property type="match status" value="1"/>
</dbReference>
<keyword evidence="5" id="KW-1185">Reference proteome</keyword>
<dbReference type="SFLD" id="SFLDS00028">
    <property type="entry name" value="Proline_Racemase"/>
    <property type="match status" value="1"/>
</dbReference>
<evidence type="ECO:0000256" key="1">
    <source>
        <dbReference type="ARBA" id="ARBA00007529"/>
    </source>
</evidence>
<dbReference type="Proteomes" id="UP000070133">
    <property type="component" value="Unassembled WGS sequence"/>
</dbReference>
<dbReference type="SUPFAM" id="SSF101690">
    <property type="entry name" value="PAZ domain"/>
    <property type="match status" value="1"/>
</dbReference>
<accession>A0A139HIW2</accession>
<evidence type="ECO:0000259" key="2">
    <source>
        <dbReference type="Pfam" id="PF09830"/>
    </source>
</evidence>
<dbReference type="InterPro" id="IPR043171">
    <property type="entry name" value="Ap4A_phos1/2-like"/>
</dbReference>
<dbReference type="GO" id="GO:0047580">
    <property type="term" value="F:4-hydroxyproline epimerase activity"/>
    <property type="evidence" value="ECO:0007669"/>
    <property type="project" value="TreeGrafter"/>
</dbReference>
<name>A0A139HIW2_9PEZI</name>
<protein>
    <submittedName>
        <fullName evidence="4">Uncharacterized protein</fullName>
    </submittedName>
</protein>
<dbReference type="InterPro" id="IPR019200">
    <property type="entry name" value="ATP_adenylylTrfase_C"/>
</dbReference>
<feature type="domain" description="ATP adenylyltransferase C-terminal" evidence="2">
    <location>
        <begin position="669"/>
        <end position="769"/>
    </location>
</feature>
<gene>
    <name evidence="4" type="ORF">AC578_209</name>
</gene>
<dbReference type="InterPro" id="IPR045759">
    <property type="entry name" value="Ap4A_phos1/2_N"/>
</dbReference>
<evidence type="ECO:0000313" key="4">
    <source>
        <dbReference type="EMBL" id="KXT02317.1"/>
    </source>
</evidence>
<dbReference type="PANTHER" id="PTHR33442">
    <property type="entry name" value="TRANS-3-HYDROXY-L-PROLINE DEHYDRATASE"/>
    <property type="match status" value="1"/>
</dbReference>
<comment type="similarity">
    <text evidence="1">Belongs to the proline racemase family.</text>
</comment>
<evidence type="ECO:0000313" key="5">
    <source>
        <dbReference type="Proteomes" id="UP000070133"/>
    </source>
</evidence>
<dbReference type="Gene3D" id="3.10.310.10">
    <property type="entry name" value="Diaminopimelate Epimerase, Chain A, domain 1"/>
    <property type="match status" value="2"/>
</dbReference>
<sequence length="776" mass="85521">MHFSRSLNVVGAHCEGEVGDVITGGVLDVPAKTMFDKMIHFWTKQDHIRKLVLNEPRGRSAMCTNIVLPPCHPDADAGFLIMESEEWVPMSGSNIICTTTVLLETGILPIKEPVTKLNLDTAAGLVPVIAECEGGKCKNVEFENVPAFVWKLDHELEVPELGNIKIDVVYGGMWFAMVDAAAIGQSIDDHDRNGAHIVELGERIKKAARSSITPVHPENSAIRGITNLVFTEPLVQKQNEKVTRNATVVMPGRLDRSPCGTGTCARLALLHKRGQLEVGERLRNCSFTGTQFEAHIRGTTTVGPYEAVHPSVKGRAWITSFKQVVLDPTDPFPEGFRVSDAWHTTESASLVDGVAKAHLDGTSHSFLGYGSDGYSKLPGQTGKASRERMKDLQGRGTKTITGLGGDNAGKQIAHDKVTVFEHMQNKYGTKPQGNANSVDVNLGGSEEGKESWFMAEDLIIPPYQQFRGDISAELTSELIKQACRKPALNASLVAKDAKPTTEEPDLAAQALLQFDRLVASSKLLWKEVKPRHIEASPFNFKIYVSESLKSKPIDTKQAKTAPKKQAFPDSHGDWSLDIINNTHRLILNKFCSLRPQFVLPTLEFQPQSDALNVQDLDALCEALRRLGGEQHFGIFNCGVEAGSSVGHKHMQVLPWVDSWEGIPDTKGEGLPFRAASRRIDDCMSGKEILLRYEQCRKALGMDERQAHNFVMTVDEIIVIPRSKGWFEDENGVTIYCNAAGMVGLVMCHSDEEYEAWCRYGPMRALVEFGQKASMDV</sequence>
<organism evidence="4 5">
    <name type="scientific">Pseudocercospora eumusae</name>
    <dbReference type="NCBI Taxonomy" id="321146"/>
    <lineage>
        <taxon>Eukaryota</taxon>
        <taxon>Fungi</taxon>
        <taxon>Dikarya</taxon>
        <taxon>Ascomycota</taxon>
        <taxon>Pezizomycotina</taxon>
        <taxon>Dothideomycetes</taxon>
        <taxon>Dothideomycetidae</taxon>
        <taxon>Mycosphaerellales</taxon>
        <taxon>Mycosphaerellaceae</taxon>
        <taxon>Pseudocercospora</taxon>
    </lineage>
</organism>
<dbReference type="AlphaFoldDB" id="A0A139HIW2"/>
<dbReference type="GO" id="GO:0003877">
    <property type="term" value="F:ATP:ADP adenylyltransferase activity"/>
    <property type="evidence" value="ECO:0007669"/>
    <property type="project" value="InterPro"/>
</dbReference>
<dbReference type="PANTHER" id="PTHR33442:SF5">
    <property type="entry name" value="BIFUNCTIONAL TRANS-3-HYDROXY-L-PROLINE DEHYDRATASE_2-EPIMERASE"/>
    <property type="match status" value="1"/>
</dbReference>
<comment type="caution">
    <text evidence="4">The sequence shown here is derived from an EMBL/GenBank/DDBJ whole genome shotgun (WGS) entry which is preliminary data.</text>
</comment>